<sequence length="104" mass="11247">MPALRGGPLERLRPLGDRRHSEGDDDVEADLSKAVWRKAAPEGDDSGNCVEVAVVDALEEGHKAGSGPLYVLRDSKNPDGPKLFFTRAEWDAFVGGVKLGEFDN</sequence>
<dbReference type="EMBL" id="BAABAQ010000015">
    <property type="protein sequence ID" value="GAA4205720.1"/>
    <property type="molecule type" value="Genomic_DNA"/>
</dbReference>
<evidence type="ECO:0000313" key="4">
    <source>
        <dbReference type="Proteomes" id="UP001501251"/>
    </source>
</evidence>
<comment type="caution">
    <text evidence="3">The sequence shown here is derived from an EMBL/GenBank/DDBJ whole genome shotgun (WGS) entry which is preliminary data.</text>
</comment>
<dbReference type="InterPro" id="IPR007278">
    <property type="entry name" value="DUF397"/>
</dbReference>
<evidence type="ECO:0000256" key="1">
    <source>
        <dbReference type="SAM" id="MobiDB-lite"/>
    </source>
</evidence>
<reference evidence="4" key="1">
    <citation type="journal article" date="2019" name="Int. J. Syst. Evol. Microbiol.">
        <title>The Global Catalogue of Microorganisms (GCM) 10K type strain sequencing project: providing services to taxonomists for standard genome sequencing and annotation.</title>
        <authorList>
            <consortium name="The Broad Institute Genomics Platform"/>
            <consortium name="The Broad Institute Genome Sequencing Center for Infectious Disease"/>
            <person name="Wu L."/>
            <person name="Ma J."/>
        </authorList>
    </citation>
    <scope>NUCLEOTIDE SEQUENCE [LARGE SCALE GENOMIC DNA]</scope>
    <source>
        <strain evidence="4">JCM 17388</strain>
    </source>
</reference>
<evidence type="ECO:0000259" key="2">
    <source>
        <dbReference type="Pfam" id="PF04149"/>
    </source>
</evidence>
<feature type="domain" description="DUF397" evidence="2">
    <location>
        <begin position="34"/>
        <end position="98"/>
    </location>
</feature>
<gene>
    <name evidence="3" type="ORF">GCM10022252_66710</name>
</gene>
<protein>
    <submittedName>
        <fullName evidence="3">DUF397 domain-containing protein</fullName>
    </submittedName>
</protein>
<evidence type="ECO:0000313" key="3">
    <source>
        <dbReference type="EMBL" id="GAA4205720.1"/>
    </source>
</evidence>
<accession>A0ABP8BFN9</accession>
<proteinExistence type="predicted"/>
<dbReference type="Proteomes" id="UP001501251">
    <property type="component" value="Unassembled WGS sequence"/>
</dbReference>
<feature type="compositionally biased region" description="Basic and acidic residues" evidence="1">
    <location>
        <begin position="8"/>
        <end position="22"/>
    </location>
</feature>
<organism evidence="3 4">
    <name type="scientific">Streptosporangium oxazolinicum</name>
    <dbReference type="NCBI Taxonomy" id="909287"/>
    <lineage>
        <taxon>Bacteria</taxon>
        <taxon>Bacillati</taxon>
        <taxon>Actinomycetota</taxon>
        <taxon>Actinomycetes</taxon>
        <taxon>Streptosporangiales</taxon>
        <taxon>Streptosporangiaceae</taxon>
        <taxon>Streptosporangium</taxon>
    </lineage>
</organism>
<keyword evidence="4" id="KW-1185">Reference proteome</keyword>
<name>A0ABP8BFN9_9ACTN</name>
<feature type="region of interest" description="Disordered" evidence="1">
    <location>
        <begin position="1"/>
        <end position="28"/>
    </location>
</feature>
<dbReference type="Pfam" id="PF04149">
    <property type="entry name" value="DUF397"/>
    <property type="match status" value="1"/>
</dbReference>